<accession>A0A817ZEF3</accession>
<dbReference type="SFLD" id="SFLDS00032">
    <property type="entry name" value="Radical_SAM_3-amino-3-carboxyp"/>
    <property type="match status" value="1"/>
</dbReference>
<gene>
    <name evidence="7" type="ORF">HFQ381_LOCUS6173</name>
    <name evidence="6" type="ORF">LUA448_LOCUS16884</name>
</gene>
<evidence type="ECO:0008006" key="9">
    <source>
        <dbReference type="Google" id="ProtNLM"/>
    </source>
</evidence>
<evidence type="ECO:0000256" key="5">
    <source>
        <dbReference type="ARBA" id="ARBA00023014"/>
    </source>
</evidence>
<evidence type="ECO:0000256" key="1">
    <source>
        <dbReference type="ARBA" id="ARBA00001966"/>
    </source>
</evidence>
<dbReference type="Proteomes" id="UP000663833">
    <property type="component" value="Unassembled WGS sequence"/>
</dbReference>
<dbReference type="PANTHER" id="PTHR10762">
    <property type="entry name" value="DIPHTHAMIDE BIOSYNTHESIS PROTEIN"/>
    <property type="match status" value="1"/>
</dbReference>
<dbReference type="Proteomes" id="UP000663851">
    <property type="component" value="Unassembled WGS sequence"/>
</dbReference>
<dbReference type="Gene3D" id="3.40.50.11860">
    <property type="entry name" value="Diphthamide synthesis DPH1/DPH2 domain 3"/>
    <property type="match status" value="1"/>
</dbReference>
<keyword evidence="5" id="KW-0411">Iron-sulfur</keyword>
<dbReference type="AlphaFoldDB" id="A0A817ZEF3"/>
<evidence type="ECO:0000313" key="8">
    <source>
        <dbReference type="Proteomes" id="UP000663833"/>
    </source>
</evidence>
<reference evidence="6" key="1">
    <citation type="submission" date="2021-02" db="EMBL/GenBank/DDBJ databases">
        <authorList>
            <person name="Nowell W R."/>
        </authorList>
    </citation>
    <scope>NUCLEOTIDE SEQUENCE</scope>
</reference>
<dbReference type="GO" id="GO:0046872">
    <property type="term" value="F:metal ion binding"/>
    <property type="evidence" value="ECO:0007669"/>
    <property type="project" value="UniProtKB-KW"/>
</dbReference>
<name>A0A817ZEF3_9BILA</name>
<dbReference type="Gene3D" id="3.40.50.11840">
    <property type="entry name" value="Diphthamide synthesis DPH1/DPH2 domain 1"/>
    <property type="match status" value="1"/>
</dbReference>
<evidence type="ECO:0000313" key="7">
    <source>
        <dbReference type="EMBL" id="CAF4180124.1"/>
    </source>
</evidence>
<dbReference type="GO" id="GO:0051536">
    <property type="term" value="F:iron-sulfur cluster binding"/>
    <property type="evidence" value="ECO:0007669"/>
    <property type="project" value="UniProtKB-KW"/>
</dbReference>
<organism evidence="6 8">
    <name type="scientific">Rotaria socialis</name>
    <dbReference type="NCBI Taxonomy" id="392032"/>
    <lineage>
        <taxon>Eukaryota</taxon>
        <taxon>Metazoa</taxon>
        <taxon>Spiralia</taxon>
        <taxon>Gnathifera</taxon>
        <taxon>Rotifera</taxon>
        <taxon>Eurotatoria</taxon>
        <taxon>Bdelloidea</taxon>
        <taxon>Philodinida</taxon>
        <taxon>Philodinidae</taxon>
        <taxon>Rotaria</taxon>
    </lineage>
</organism>
<keyword evidence="3" id="KW-0479">Metal-binding</keyword>
<comment type="cofactor">
    <cofactor evidence="1">
        <name>[4Fe-4S] cluster</name>
        <dbReference type="ChEBI" id="CHEBI:49883"/>
    </cofactor>
</comment>
<dbReference type="UniPathway" id="UPA00559"/>
<dbReference type="EMBL" id="CAJNYD010002121">
    <property type="protein sequence ID" value="CAF3393433.1"/>
    <property type="molecule type" value="Genomic_DNA"/>
</dbReference>
<dbReference type="Pfam" id="PF01866">
    <property type="entry name" value="Diphthamide_syn"/>
    <property type="match status" value="1"/>
</dbReference>
<dbReference type="PANTHER" id="PTHR10762:SF2">
    <property type="entry name" value="2-(3-AMINO-3-CARBOXYPROPYL)HISTIDINE SYNTHASE SUBUNIT 2"/>
    <property type="match status" value="1"/>
</dbReference>
<evidence type="ECO:0000256" key="3">
    <source>
        <dbReference type="ARBA" id="ARBA00022723"/>
    </source>
</evidence>
<comment type="pathway">
    <text evidence="2">Protein modification; peptidyl-diphthamide biosynthesis.</text>
</comment>
<evidence type="ECO:0000256" key="2">
    <source>
        <dbReference type="ARBA" id="ARBA00005156"/>
    </source>
</evidence>
<dbReference type="InterPro" id="IPR016435">
    <property type="entry name" value="DPH1/DPH2"/>
</dbReference>
<keyword evidence="4" id="KW-0408">Iron</keyword>
<proteinExistence type="predicted"/>
<dbReference type="InterPro" id="IPR042265">
    <property type="entry name" value="DPH1/DPH2_3"/>
</dbReference>
<protein>
    <recommendedName>
        <fullName evidence="9">2-(3-amino-3-carboxypropyl)histidine synthase subunit 2</fullName>
    </recommendedName>
</protein>
<sequence length="430" mass="49009">MNKFEIESCVKWIEDNNFHTIALQVPDDDLDKIQDLIDLLTSSIHDRQIEIFLVGDGCSPCCNDLLNAQYCNAQGLIHFGHSCLSSSSDDNQQTTPIFYVFYQRSLPDDASNFLLTNQDNSKPYCLVFYDPCFRDAIEQHTPSSRFLFSKISSPHSTDPLHFSLYGRSVNIPVPLDPSNYSIVFISHSKASLHNFALHFYAYDFRSFPSDSSISAKKLLSKRMYAIECARNASSFGLLTSSNSLLNLPTTILTLLDHIKKLFDQHNRQYYTYLMNTLSIAKMNNFERTVDVYVLCSSCTESIWLSPDYKQFNIPLISINDILHAFAKDDDSLSLNYLFDLRQILKTLKPIDENEKNEKNENEENNALILKNPNALLLQQRDGANRGLDGSHAWWGLQITENINEEQINQPISELKEGKSGIAAGYTNEKF</sequence>
<dbReference type="GO" id="GO:0090560">
    <property type="term" value="F:2-(3-amino-3-carboxypropyl)histidine synthase activity"/>
    <property type="evidence" value="ECO:0007669"/>
    <property type="project" value="InterPro"/>
</dbReference>
<dbReference type="GO" id="GO:0017183">
    <property type="term" value="P:protein histidyl modification to diphthamide"/>
    <property type="evidence" value="ECO:0007669"/>
    <property type="project" value="UniProtKB-UniPathway"/>
</dbReference>
<comment type="caution">
    <text evidence="6">The sequence shown here is derived from an EMBL/GenBank/DDBJ whole genome shotgun (WGS) entry which is preliminary data.</text>
</comment>
<dbReference type="EMBL" id="CAJOBO010000273">
    <property type="protein sequence ID" value="CAF4180124.1"/>
    <property type="molecule type" value="Genomic_DNA"/>
</dbReference>
<evidence type="ECO:0000313" key="6">
    <source>
        <dbReference type="EMBL" id="CAF3393433.1"/>
    </source>
</evidence>
<dbReference type="InterPro" id="IPR042263">
    <property type="entry name" value="DPH1/DPH2_1"/>
</dbReference>
<evidence type="ECO:0000256" key="4">
    <source>
        <dbReference type="ARBA" id="ARBA00023004"/>
    </source>
</evidence>
<dbReference type="NCBIfam" id="TIGR00322">
    <property type="entry name" value="diphth2_R"/>
    <property type="match status" value="1"/>
</dbReference>